<keyword evidence="2" id="KW-0472">Membrane</keyword>
<dbReference type="InterPro" id="IPR008258">
    <property type="entry name" value="Transglycosylase_SLT_dom_1"/>
</dbReference>
<name>A0A5U0QMC7_SALER</name>
<reference evidence="4" key="1">
    <citation type="submission" date="2018-06" db="EMBL/GenBank/DDBJ databases">
        <authorList>
            <consortium name="PulseNet: The National Subtyping Network for Foodborne Disease Surveillance"/>
            <person name="Tarr C.L."/>
            <person name="Trees E."/>
            <person name="Katz L.S."/>
            <person name="Carleton-Romer H.A."/>
            <person name="Stroika S."/>
            <person name="Kucerova Z."/>
            <person name="Roache K.F."/>
            <person name="Sabol A.L."/>
            <person name="Besser J."/>
            <person name="Gerner-Smidt P."/>
        </authorList>
    </citation>
    <scope>NUCLEOTIDE SEQUENCE</scope>
    <source>
        <strain evidence="4">PNUSAS037973</strain>
    </source>
</reference>
<gene>
    <name evidence="4" type="ORF">DO374_10305</name>
</gene>
<dbReference type="PANTHER" id="PTHR37423:SF2">
    <property type="entry name" value="MEMBRANE-BOUND LYTIC MUREIN TRANSGLYCOSYLASE C"/>
    <property type="match status" value="1"/>
</dbReference>
<dbReference type="PANTHER" id="PTHR37423">
    <property type="entry name" value="SOLUBLE LYTIC MUREIN TRANSGLYCOSYLASE-RELATED"/>
    <property type="match status" value="1"/>
</dbReference>
<feature type="domain" description="Transglycosylase SLT" evidence="3">
    <location>
        <begin position="104"/>
        <end position="200"/>
    </location>
</feature>
<evidence type="ECO:0000256" key="1">
    <source>
        <dbReference type="ARBA" id="ARBA00007734"/>
    </source>
</evidence>
<keyword evidence="2" id="KW-1133">Transmembrane helix</keyword>
<dbReference type="Gene3D" id="1.10.530.10">
    <property type="match status" value="1"/>
</dbReference>
<keyword evidence="2" id="KW-0812">Transmembrane</keyword>
<dbReference type="InterPro" id="IPR023346">
    <property type="entry name" value="Lysozyme-like_dom_sf"/>
</dbReference>
<organism evidence="4">
    <name type="scientific">Salmonella enterica</name>
    <name type="common">Salmonella choleraesuis</name>
    <dbReference type="NCBI Taxonomy" id="28901"/>
    <lineage>
        <taxon>Bacteria</taxon>
        <taxon>Pseudomonadati</taxon>
        <taxon>Pseudomonadota</taxon>
        <taxon>Gammaproteobacteria</taxon>
        <taxon>Enterobacterales</taxon>
        <taxon>Enterobacteriaceae</taxon>
        <taxon>Salmonella</taxon>
    </lineage>
</organism>
<dbReference type="AlphaFoldDB" id="A0A5U0QMC7"/>
<evidence type="ECO:0000256" key="2">
    <source>
        <dbReference type="SAM" id="Phobius"/>
    </source>
</evidence>
<evidence type="ECO:0000313" key="4">
    <source>
        <dbReference type="EMBL" id="EBO4964989.1"/>
    </source>
</evidence>
<sequence length="251" mass="28141">MSGRGNGVMTMTFHWPQITWLVIAGLLLLLRFTGMQTAGKRAEFWFQLAGTLLIAWLLWCGGFFSQADAAEPPTAALKYRSDVIRASRVDWGLNAPVADFAAQLHQESGWDPAARSPVGAQGLAQFMPSTADWIAGLMPHLASREPYNPGWAIRALVSYDRWLWQRVTVPDGCERMAMTLSAYNGGLGWVNRDRRLARTRGLDDVRWFGSVETVNAGRSADSWRENRRYPQRILHELAPRYLTWGGASCVE</sequence>
<feature type="transmembrane region" description="Helical" evidence="2">
    <location>
        <begin position="12"/>
        <end position="32"/>
    </location>
</feature>
<feature type="transmembrane region" description="Helical" evidence="2">
    <location>
        <begin position="44"/>
        <end position="64"/>
    </location>
</feature>
<protein>
    <submittedName>
        <fullName evidence="4">Lytic transglycosylase domain-containing protein</fullName>
    </submittedName>
</protein>
<proteinExistence type="inferred from homology"/>
<accession>A0A5U0QMC7</accession>
<comment type="similarity">
    <text evidence="1">Belongs to the transglycosylase Slt family.</text>
</comment>
<evidence type="ECO:0000259" key="3">
    <source>
        <dbReference type="Pfam" id="PF01464"/>
    </source>
</evidence>
<comment type="caution">
    <text evidence="4">The sequence shown here is derived from an EMBL/GenBank/DDBJ whole genome shotgun (WGS) entry which is preliminary data.</text>
</comment>
<dbReference type="Pfam" id="PF01464">
    <property type="entry name" value="SLT"/>
    <property type="match status" value="1"/>
</dbReference>
<dbReference type="EMBL" id="AAGIRW010000033">
    <property type="protein sequence ID" value="EBO4964989.1"/>
    <property type="molecule type" value="Genomic_DNA"/>
</dbReference>
<dbReference type="SUPFAM" id="SSF53955">
    <property type="entry name" value="Lysozyme-like"/>
    <property type="match status" value="1"/>
</dbReference>